<organism evidence="11 12">
    <name type="scientific">Fusarium culmorum</name>
    <dbReference type="NCBI Taxonomy" id="5516"/>
    <lineage>
        <taxon>Eukaryota</taxon>
        <taxon>Fungi</taxon>
        <taxon>Dikarya</taxon>
        <taxon>Ascomycota</taxon>
        <taxon>Pezizomycotina</taxon>
        <taxon>Sordariomycetes</taxon>
        <taxon>Hypocreomycetidae</taxon>
        <taxon>Hypocreales</taxon>
        <taxon>Nectriaceae</taxon>
        <taxon>Fusarium</taxon>
    </lineage>
</organism>
<proteinExistence type="predicted"/>
<dbReference type="InterPro" id="IPR036291">
    <property type="entry name" value="NAD(P)-bd_dom_sf"/>
</dbReference>
<evidence type="ECO:0000256" key="1">
    <source>
        <dbReference type="ARBA" id="ARBA00022516"/>
    </source>
</evidence>
<keyword evidence="3" id="KW-0448">Lipopolysaccharide biosynthesis</keyword>
<dbReference type="InterPro" id="IPR001509">
    <property type="entry name" value="Epimerase_deHydtase"/>
</dbReference>
<comment type="caution">
    <text evidence="11">The sequence shown here is derived from an EMBL/GenBank/DDBJ whole genome shotgun (WGS) entry which is preliminary data.</text>
</comment>
<dbReference type="InterPro" id="IPR002376">
    <property type="entry name" value="Formyl_transf_N"/>
</dbReference>
<dbReference type="InterPro" id="IPR011034">
    <property type="entry name" value="Formyl_transferase-like_C_sf"/>
</dbReference>
<dbReference type="EMBL" id="PVEM01000023">
    <property type="protein sequence ID" value="PTD02203.1"/>
    <property type="molecule type" value="Genomic_DNA"/>
</dbReference>
<evidence type="ECO:0000259" key="10">
    <source>
        <dbReference type="Pfam" id="PF02911"/>
    </source>
</evidence>
<feature type="domain" description="NAD-dependent epimerase/dehydratase" evidence="9">
    <location>
        <begin position="324"/>
        <end position="575"/>
    </location>
</feature>
<feature type="domain" description="Formyl transferase N-terminal" evidence="8">
    <location>
        <begin position="31"/>
        <end position="180"/>
    </location>
</feature>
<dbReference type="CDD" id="cd08702">
    <property type="entry name" value="Arna_FMT_C"/>
    <property type="match status" value="1"/>
</dbReference>
<reference evidence="11 12" key="1">
    <citation type="submission" date="2018-02" db="EMBL/GenBank/DDBJ databases">
        <title>Fusarium culmorum secondary metabolites in fungal-bacterial-plant interactions.</title>
        <authorList>
            <person name="Schmidt R."/>
        </authorList>
    </citation>
    <scope>NUCLEOTIDE SEQUENCE [LARGE SCALE GENOMIC DNA]</scope>
    <source>
        <strain evidence="11 12">PV</strain>
    </source>
</reference>
<evidence type="ECO:0000256" key="2">
    <source>
        <dbReference type="ARBA" id="ARBA00022556"/>
    </source>
</evidence>
<keyword evidence="4" id="KW-0560">Oxidoreductase</keyword>
<feature type="domain" description="Formyl transferase C-terminal" evidence="10">
    <location>
        <begin position="210"/>
        <end position="300"/>
    </location>
</feature>
<dbReference type="GO" id="GO:0016491">
    <property type="term" value="F:oxidoreductase activity"/>
    <property type="evidence" value="ECO:0007669"/>
    <property type="project" value="UniProtKB-KW"/>
</dbReference>
<keyword evidence="5" id="KW-0443">Lipid metabolism</keyword>
<evidence type="ECO:0000313" key="11">
    <source>
        <dbReference type="EMBL" id="PTD02203.1"/>
    </source>
</evidence>
<dbReference type="PANTHER" id="PTHR43245:SF13">
    <property type="entry name" value="UDP-D-APIOSE_UDP-D-XYLOSE SYNTHASE 2"/>
    <property type="match status" value="1"/>
</dbReference>
<evidence type="ECO:0000259" key="9">
    <source>
        <dbReference type="Pfam" id="PF01370"/>
    </source>
</evidence>
<dbReference type="GO" id="GO:0016020">
    <property type="term" value="C:membrane"/>
    <property type="evidence" value="ECO:0007669"/>
    <property type="project" value="GOC"/>
</dbReference>
<dbReference type="SUPFAM" id="SSF50486">
    <property type="entry name" value="FMT C-terminal domain-like"/>
    <property type="match status" value="1"/>
</dbReference>
<name>A0A2T4GF58_FUSCU</name>
<keyword evidence="7" id="KW-0511">Multifunctional enzyme</keyword>
<dbReference type="GO" id="GO:0009245">
    <property type="term" value="P:lipid A biosynthetic process"/>
    <property type="evidence" value="ECO:0007669"/>
    <property type="project" value="UniProtKB-KW"/>
</dbReference>
<dbReference type="OMA" id="VRYCVKY"/>
<dbReference type="InterPro" id="IPR036477">
    <property type="entry name" value="Formyl_transf_N_sf"/>
</dbReference>
<dbReference type="InterPro" id="IPR005793">
    <property type="entry name" value="Formyl_trans_C"/>
</dbReference>
<dbReference type="Pfam" id="PF01370">
    <property type="entry name" value="Epimerase"/>
    <property type="match status" value="1"/>
</dbReference>
<evidence type="ECO:0000256" key="4">
    <source>
        <dbReference type="ARBA" id="ARBA00023002"/>
    </source>
</evidence>
<dbReference type="NCBIfam" id="NF005414">
    <property type="entry name" value="PRK06988.1"/>
    <property type="match status" value="1"/>
</dbReference>
<evidence type="ECO:0000256" key="3">
    <source>
        <dbReference type="ARBA" id="ARBA00022985"/>
    </source>
</evidence>
<evidence type="ECO:0000313" key="12">
    <source>
        <dbReference type="Proteomes" id="UP000241587"/>
    </source>
</evidence>
<protein>
    <submittedName>
        <fullName evidence="11">Bifunctional polymyxin resistance protein ArnA</fullName>
    </submittedName>
</protein>
<dbReference type="SUPFAM" id="SSF51735">
    <property type="entry name" value="NAD(P)-binding Rossmann-fold domains"/>
    <property type="match status" value="1"/>
</dbReference>
<dbReference type="Pfam" id="PF02911">
    <property type="entry name" value="Formyl_trans_C"/>
    <property type="match status" value="1"/>
</dbReference>
<dbReference type="InterPro" id="IPR050177">
    <property type="entry name" value="Lipid_A_modif_metabolic_enz"/>
</dbReference>
<dbReference type="Gene3D" id="3.40.50.12230">
    <property type="match status" value="1"/>
</dbReference>
<accession>A0A2T4GF58</accession>
<dbReference type="PANTHER" id="PTHR43245">
    <property type="entry name" value="BIFUNCTIONAL POLYMYXIN RESISTANCE PROTEIN ARNA"/>
    <property type="match status" value="1"/>
</dbReference>
<sequence>MSMPTAQHSAVVFAYHNVGVRCLQVLLARNVRVPLVVTHEDDPSETIWFDSVAAVCIKHGILFITPTNPKSEELLSKVQALQPDFIFSFYYRQMLPTNLLDQARCGAFNMHGSLLPKYRGRAPVNWAILHGETETGMTLHEMVAKPDAGAIVAQSRIPILPDETAFEVFGKLSTVAEQTLWNILPDMLEGCIPKMQNDIAQGSYFGRRRPEDGRIDWRRSATDIYNLHRAVAPPYPGAWTMINGRKLIIGKASLSQRIEPHASVGLFVRDDMILGICGDGQYIMIDELLDEDSQLVSAQALSALLQSPSPCHQQNGISEPTKTVFILGINGFVGHQLLERILRSTNWKVFGIDIEKHRIVGLLDNAEYKSRLLFREGYMEANWDWIEARVKESDIILPLAAISTPSSFVKSPLRVFEVDFEANLRIVRLVAKHKKRLIFPSTSEVYGMCHDDEFDTEESQLICGPIHKSRWIYSCSKQLLDRVIFGYGAEGLDFTIFRPFNWIGSGLDSVDNNSLAGSRVTTRFLGNIIRGEDMILVDGGSQRRVFTYIDDGIDALMKIIVNENDTAGSKIYNIGNPANDYSIRDLATLMLDTAATMEGFKDSIANVKLTDGNSTTFYGEGYQDVQHRVPKITNACEDLGWSPSVTMEDAIRRLFFDFIKPS</sequence>
<keyword evidence="1" id="KW-0444">Lipid biosynthesis</keyword>
<dbReference type="GO" id="GO:0046677">
    <property type="term" value="P:response to antibiotic"/>
    <property type="evidence" value="ECO:0007669"/>
    <property type="project" value="UniProtKB-KW"/>
</dbReference>
<evidence type="ECO:0000256" key="7">
    <source>
        <dbReference type="ARBA" id="ARBA00023268"/>
    </source>
</evidence>
<keyword evidence="12" id="KW-1185">Reference proteome</keyword>
<evidence type="ECO:0000256" key="5">
    <source>
        <dbReference type="ARBA" id="ARBA00023098"/>
    </source>
</evidence>
<evidence type="ECO:0000259" key="8">
    <source>
        <dbReference type="Pfam" id="PF00551"/>
    </source>
</evidence>
<dbReference type="OrthoDB" id="331544at2759"/>
<evidence type="ECO:0000256" key="6">
    <source>
        <dbReference type="ARBA" id="ARBA00023251"/>
    </source>
</evidence>
<keyword evidence="6" id="KW-0046">Antibiotic resistance</keyword>
<dbReference type="NCBIfam" id="NF008872">
    <property type="entry name" value="PRK11908.1"/>
    <property type="match status" value="1"/>
</dbReference>
<gene>
    <name evidence="11" type="ORF">FCULG_00012184</name>
</gene>
<keyword evidence="2" id="KW-0441">Lipid A biosynthesis</keyword>
<dbReference type="AlphaFoldDB" id="A0A2T4GF58"/>
<dbReference type="Gene3D" id="3.40.50.720">
    <property type="entry name" value="NAD(P)-binding Rossmann-like Domain"/>
    <property type="match status" value="1"/>
</dbReference>
<dbReference type="Pfam" id="PF00551">
    <property type="entry name" value="Formyl_trans_N"/>
    <property type="match status" value="1"/>
</dbReference>
<dbReference type="Proteomes" id="UP000241587">
    <property type="component" value="Unassembled WGS sequence"/>
</dbReference>
<dbReference type="SUPFAM" id="SSF53328">
    <property type="entry name" value="Formyltransferase"/>
    <property type="match status" value="1"/>
</dbReference>